<dbReference type="OrthoDB" id="5801062at2759"/>
<feature type="region of interest" description="Disordered" evidence="4">
    <location>
        <begin position="490"/>
        <end position="544"/>
    </location>
</feature>
<feature type="region of interest" description="Disordered" evidence="4">
    <location>
        <begin position="72"/>
        <end position="124"/>
    </location>
</feature>
<dbReference type="AlphaFoldDB" id="A0A0A1UYG3"/>
<proteinExistence type="predicted"/>
<evidence type="ECO:0000256" key="1">
    <source>
        <dbReference type="ARBA" id="ARBA00004123"/>
    </source>
</evidence>
<dbReference type="EMBL" id="JELW01000005">
    <property type="protein sequence ID" value="EXV02383.1"/>
    <property type="molecule type" value="Genomic_DNA"/>
</dbReference>
<feature type="compositionally biased region" description="Polar residues" evidence="4">
    <location>
        <begin position="505"/>
        <end position="515"/>
    </location>
</feature>
<evidence type="ECO:0000313" key="6">
    <source>
        <dbReference type="EMBL" id="EXV02383.1"/>
    </source>
</evidence>
<gene>
    <name evidence="6" type="ORF">X797_004513</name>
</gene>
<dbReference type="Pfam" id="PF08573">
    <property type="entry name" value="SAE2"/>
    <property type="match status" value="1"/>
</dbReference>
<feature type="domain" description="DNA endonuclease activator Ctp1 C-terminal" evidence="5">
    <location>
        <begin position="570"/>
        <end position="683"/>
    </location>
</feature>
<accession>A0A0A1UYG3</accession>
<evidence type="ECO:0000256" key="3">
    <source>
        <dbReference type="ARBA" id="ARBA00023242"/>
    </source>
</evidence>
<feature type="region of interest" description="Disordered" evidence="4">
    <location>
        <begin position="29"/>
        <end position="54"/>
    </location>
</feature>
<feature type="region of interest" description="Disordered" evidence="4">
    <location>
        <begin position="209"/>
        <end position="263"/>
    </location>
</feature>
<comment type="caution">
    <text evidence="6">The sequence shown here is derived from an EMBL/GenBank/DDBJ whole genome shotgun (WGS) entry which is preliminary data.</text>
</comment>
<dbReference type="GO" id="GO:0004519">
    <property type="term" value="F:endonuclease activity"/>
    <property type="evidence" value="ECO:0007669"/>
    <property type="project" value="UniProtKB-KW"/>
</dbReference>
<comment type="subcellular location">
    <subcellularLocation>
        <location evidence="1">Nucleus</location>
    </subcellularLocation>
</comment>
<sequence>MAAAWFEKGRPALFEALSNVCDQIGRDLAAGKPRERGHLQTEGSRAAGEGRTEMSDIVSRLEAENEELRRQLATLRPPGTTSHSTTTCSTSKLPDQAPESTHPSTNDPIGLKGTSRTTSGTPPCRDCSRVLRRYHALSANFKTAKDALQRRKDERNSWIHYSKYLKEKIQTAENEYGIQILDQKAQQMEVPTSTALEADEPLINPSLSFMSEKGSEGAEPQLPELASTSKSSGGALEGYHANSETTQGEASDEMSQPLPMIPPPSNSEMVVIKEEQSSDIPEIVSEREVRKRKRNEEDAGTTVVPKIKPEMAGSSSPVMLISPVQFHTQESIDLGDIVKKIQTPRKRQLLEQAGPQSEIIPRSKLTTFTPLHAGAQQEPQSAIAPRQTSALMPLSVNARTIRPSSVKIQQKSRWSQLNESIESLAEDGAAYNAQALTNQVKSPSVSSTKSRLNALLNEPLAESEDENIISRLPKRTESRTAARHADLGIPGRRQLPFDKDGHVSGRTTPCKQSLSLKRVPEAKTGGGSFASPRQTMNRQDSRPLRHMPLSKLGLEDFKVNPRANEGHDFAFSEVVRDKGDRSCLPGCTDMHCCGKEFRAIAISQRPNPPLTAAQRQEEQKLLEDYLGDFSYRLASMDKDERMEVWIEAKTHELANKYGKHRHRFSRMQSPPGFWDADFPDTQQLEADREEAVRRTRRAVAERYREARRPGGRWMFKDE</sequence>
<dbReference type="GO" id="GO:0005634">
    <property type="term" value="C:nucleus"/>
    <property type="evidence" value="ECO:0007669"/>
    <property type="project" value="UniProtKB-SubCell"/>
</dbReference>
<feature type="compositionally biased region" description="Polar residues" evidence="4">
    <location>
        <begin position="98"/>
        <end position="107"/>
    </location>
</feature>
<keyword evidence="2" id="KW-0227">DNA damage</keyword>
<feature type="compositionally biased region" description="Low complexity" evidence="4">
    <location>
        <begin position="80"/>
        <end position="91"/>
    </location>
</feature>
<dbReference type="GO" id="GO:0006281">
    <property type="term" value="P:DNA repair"/>
    <property type="evidence" value="ECO:0007669"/>
    <property type="project" value="InterPro"/>
</dbReference>
<dbReference type="Proteomes" id="UP000030151">
    <property type="component" value="Unassembled WGS sequence"/>
</dbReference>
<evidence type="ECO:0000256" key="2">
    <source>
        <dbReference type="ARBA" id="ARBA00022763"/>
    </source>
</evidence>
<reference evidence="6 7" key="1">
    <citation type="submission" date="2014-02" db="EMBL/GenBank/DDBJ databases">
        <title>The genome sequence of the entomopathogenic fungus Metarhizium robertsii ARSEF 2575.</title>
        <authorList>
            <person name="Giuliano Garisto Donzelli B."/>
            <person name="Roe B.A."/>
            <person name="Macmil S.L."/>
            <person name="Krasnoff S.B."/>
            <person name="Gibson D.M."/>
        </authorList>
    </citation>
    <scope>NUCLEOTIDE SEQUENCE [LARGE SCALE GENOMIC DNA]</scope>
    <source>
        <strain evidence="6 7">ARSEF 2575</strain>
    </source>
</reference>
<evidence type="ECO:0000313" key="7">
    <source>
        <dbReference type="Proteomes" id="UP000030151"/>
    </source>
</evidence>
<dbReference type="eggNOG" id="ENOG502S92Z">
    <property type="taxonomic scope" value="Eukaryota"/>
</dbReference>
<dbReference type="InterPro" id="IPR013882">
    <property type="entry name" value="Ctp1_C"/>
</dbReference>
<evidence type="ECO:0000256" key="4">
    <source>
        <dbReference type="SAM" id="MobiDB-lite"/>
    </source>
</evidence>
<protein>
    <submittedName>
        <fullName evidence="6">DNA repair protein endonuclease Sae2/CtIP</fullName>
    </submittedName>
</protein>
<keyword evidence="3" id="KW-0539">Nucleus</keyword>
<keyword evidence="6" id="KW-0540">Nuclease</keyword>
<organism evidence="6 7">
    <name type="scientific">Metarhizium robertsii</name>
    <dbReference type="NCBI Taxonomy" id="568076"/>
    <lineage>
        <taxon>Eukaryota</taxon>
        <taxon>Fungi</taxon>
        <taxon>Dikarya</taxon>
        <taxon>Ascomycota</taxon>
        <taxon>Pezizomycotina</taxon>
        <taxon>Sordariomycetes</taxon>
        <taxon>Hypocreomycetidae</taxon>
        <taxon>Hypocreales</taxon>
        <taxon>Clavicipitaceae</taxon>
        <taxon>Metarhizium</taxon>
    </lineage>
</organism>
<name>A0A0A1UYG3_9HYPO</name>
<keyword evidence="6" id="KW-0255">Endonuclease</keyword>
<dbReference type="HOGENOM" id="CLU_018738_0_0_1"/>
<evidence type="ECO:0000259" key="5">
    <source>
        <dbReference type="Pfam" id="PF08573"/>
    </source>
</evidence>
<keyword evidence="6" id="KW-0378">Hydrolase</keyword>